<dbReference type="PANTHER" id="PTHR11012">
    <property type="entry name" value="PROTEIN KINASE-LIKE DOMAIN-CONTAINING"/>
    <property type="match status" value="1"/>
</dbReference>
<dbReference type="PANTHER" id="PTHR11012:SF30">
    <property type="entry name" value="PROTEIN KINASE-LIKE DOMAIN-CONTAINING"/>
    <property type="match status" value="1"/>
</dbReference>
<accession>A0A9N9QP14</accession>
<proteinExistence type="predicted"/>
<protein>
    <recommendedName>
        <fullName evidence="1">CHK kinase-like domain-containing protein</fullName>
    </recommendedName>
</protein>
<dbReference type="InterPro" id="IPR011009">
    <property type="entry name" value="Kinase-like_dom_sf"/>
</dbReference>
<gene>
    <name evidence="2" type="ORF">CEUTPL_LOCUS7925</name>
</gene>
<evidence type="ECO:0000313" key="3">
    <source>
        <dbReference type="Proteomes" id="UP001152799"/>
    </source>
</evidence>
<dbReference type="InterPro" id="IPR004119">
    <property type="entry name" value="EcKL"/>
</dbReference>
<dbReference type="EMBL" id="OU892280">
    <property type="protein sequence ID" value="CAG9767360.1"/>
    <property type="molecule type" value="Genomic_DNA"/>
</dbReference>
<keyword evidence="3" id="KW-1185">Reference proteome</keyword>
<dbReference type="InterPro" id="IPR015897">
    <property type="entry name" value="CHK_kinase-like"/>
</dbReference>
<dbReference type="Proteomes" id="UP001152799">
    <property type="component" value="Chromosome 4"/>
</dbReference>
<sequence length="251" mass="28997">MIFRIYAKFHALSFAYKHEHPDSFQEITKDLVDIRVCKHKQNDIRCLEAAYLAAIGNLDADIIKTFMNIDFKETVANARQYNGSYSCLTHVDYRLCNLMFKYDKTSNNALENVKLINFQLTCASTPVHDLSTIFYTHAGKTDMDKLDCYLRIYYNSFSEFLQELGGDPQQIYPCAVLIEEWKIYSAGAIAIGVAFWIQKLLDENELSSITSQEDPTKIKFWTPKISETREGQIFQKRATDICKHAVEYGIF</sequence>
<name>A0A9N9QP14_9CUCU</name>
<dbReference type="AlphaFoldDB" id="A0A9N9QP14"/>
<organism evidence="2 3">
    <name type="scientific">Ceutorhynchus assimilis</name>
    <name type="common">cabbage seed weevil</name>
    <dbReference type="NCBI Taxonomy" id="467358"/>
    <lineage>
        <taxon>Eukaryota</taxon>
        <taxon>Metazoa</taxon>
        <taxon>Ecdysozoa</taxon>
        <taxon>Arthropoda</taxon>
        <taxon>Hexapoda</taxon>
        <taxon>Insecta</taxon>
        <taxon>Pterygota</taxon>
        <taxon>Neoptera</taxon>
        <taxon>Endopterygota</taxon>
        <taxon>Coleoptera</taxon>
        <taxon>Polyphaga</taxon>
        <taxon>Cucujiformia</taxon>
        <taxon>Curculionidae</taxon>
        <taxon>Ceutorhynchinae</taxon>
        <taxon>Ceutorhynchus</taxon>
    </lineage>
</organism>
<dbReference type="OrthoDB" id="190089at2759"/>
<dbReference type="Pfam" id="PF02958">
    <property type="entry name" value="EcKL"/>
    <property type="match status" value="1"/>
</dbReference>
<evidence type="ECO:0000259" key="1">
    <source>
        <dbReference type="SMART" id="SM00587"/>
    </source>
</evidence>
<reference evidence="2" key="1">
    <citation type="submission" date="2022-01" db="EMBL/GenBank/DDBJ databases">
        <authorList>
            <person name="King R."/>
        </authorList>
    </citation>
    <scope>NUCLEOTIDE SEQUENCE</scope>
</reference>
<dbReference type="SMART" id="SM00587">
    <property type="entry name" value="CHK"/>
    <property type="match status" value="1"/>
</dbReference>
<feature type="domain" description="CHK kinase-like" evidence="1">
    <location>
        <begin position="1"/>
        <end position="163"/>
    </location>
</feature>
<dbReference type="SUPFAM" id="SSF56112">
    <property type="entry name" value="Protein kinase-like (PK-like)"/>
    <property type="match status" value="1"/>
</dbReference>
<evidence type="ECO:0000313" key="2">
    <source>
        <dbReference type="EMBL" id="CAG9767360.1"/>
    </source>
</evidence>